<evidence type="ECO:0000256" key="6">
    <source>
        <dbReference type="ARBA" id="ARBA00023229"/>
    </source>
</evidence>
<dbReference type="Pfam" id="PF02542">
    <property type="entry name" value="YgbB"/>
    <property type="match status" value="2"/>
</dbReference>
<evidence type="ECO:0000259" key="10">
    <source>
        <dbReference type="Pfam" id="PF02542"/>
    </source>
</evidence>
<evidence type="ECO:0000256" key="8">
    <source>
        <dbReference type="SAM" id="MobiDB-lite"/>
    </source>
</evidence>
<dbReference type="CDD" id="cd00554">
    <property type="entry name" value="MECDP_synthase"/>
    <property type="match status" value="1"/>
</dbReference>
<name>A0ABP0R0C8_9DINO</name>
<comment type="catalytic activity">
    <reaction evidence="1">
        <text>4-CDP-2-C-methyl-D-erythritol 2-phosphate = 2-C-methyl-D-erythritol 2,4-cyclic diphosphate + CMP</text>
        <dbReference type="Rhea" id="RHEA:23864"/>
        <dbReference type="ChEBI" id="CHEBI:57919"/>
        <dbReference type="ChEBI" id="CHEBI:58483"/>
        <dbReference type="ChEBI" id="CHEBI:60377"/>
        <dbReference type="EC" id="4.6.1.12"/>
    </reaction>
</comment>
<accession>A0ABP0R0C8</accession>
<keyword evidence="9" id="KW-0812">Transmembrane</keyword>
<proteinExistence type="inferred from homology"/>
<dbReference type="HAMAP" id="MF_00107">
    <property type="entry name" value="IspF"/>
    <property type="match status" value="1"/>
</dbReference>
<evidence type="ECO:0000313" key="11">
    <source>
        <dbReference type="EMBL" id="CAK9093987.1"/>
    </source>
</evidence>
<keyword evidence="5" id="KW-0479">Metal-binding</keyword>
<dbReference type="SUPFAM" id="SSF69765">
    <property type="entry name" value="IpsF-like"/>
    <property type="match status" value="2"/>
</dbReference>
<keyword evidence="9" id="KW-1133">Transmembrane helix</keyword>
<dbReference type="InterPro" id="IPR003526">
    <property type="entry name" value="MECDP_synthase"/>
</dbReference>
<feature type="transmembrane region" description="Helical" evidence="9">
    <location>
        <begin position="179"/>
        <end position="202"/>
    </location>
</feature>
<feature type="region of interest" description="Disordered" evidence="8">
    <location>
        <begin position="36"/>
        <end position="58"/>
    </location>
</feature>
<feature type="domain" description="2-C-methyl-D-erythritol 2,4-cyclodiphosphate synthase" evidence="10">
    <location>
        <begin position="56"/>
        <end position="178"/>
    </location>
</feature>
<dbReference type="PANTHER" id="PTHR43181:SF1">
    <property type="entry name" value="2-C-METHYL-D-ERYTHRITOL 2,4-CYCLODIPHOSPHATE SYNTHASE, CHLOROPLASTIC"/>
    <property type="match status" value="1"/>
</dbReference>
<evidence type="ECO:0000256" key="3">
    <source>
        <dbReference type="ARBA" id="ARBA00004709"/>
    </source>
</evidence>
<comment type="caution">
    <text evidence="11">The sequence shown here is derived from an EMBL/GenBank/DDBJ whole genome shotgun (WGS) entry which is preliminary data.</text>
</comment>
<evidence type="ECO:0000256" key="9">
    <source>
        <dbReference type="SAM" id="Phobius"/>
    </source>
</evidence>
<dbReference type="EMBL" id="CAXAMM010040551">
    <property type="protein sequence ID" value="CAK9093987.1"/>
    <property type="molecule type" value="Genomic_DNA"/>
</dbReference>
<feature type="domain" description="2-C-methyl-D-erythritol 2,4-cyclodiphosphate synthase" evidence="10">
    <location>
        <begin position="239"/>
        <end position="288"/>
    </location>
</feature>
<dbReference type="PANTHER" id="PTHR43181">
    <property type="entry name" value="2-C-METHYL-D-ERYTHRITOL 2,4-CYCLODIPHOSPHATE SYNTHASE, CHLOROPLASTIC"/>
    <property type="match status" value="1"/>
</dbReference>
<evidence type="ECO:0000256" key="2">
    <source>
        <dbReference type="ARBA" id="ARBA00001968"/>
    </source>
</evidence>
<feature type="transmembrane region" description="Helical" evidence="9">
    <location>
        <begin position="533"/>
        <end position="550"/>
    </location>
</feature>
<evidence type="ECO:0000313" key="12">
    <source>
        <dbReference type="Proteomes" id="UP001642464"/>
    </source>
</evidence>
<dbReference type="EC" id="4.6.1.12" evidence="4"/>
<dbReference type="Gene3D" id="3.30.1330.50">
    <property type="entry name" value="2-C-methyl-D-erythritol 2,4-cyclodiphosphate synthase"/>
    <property type="match status" value="2"/>
</dbReference>
<organism evidence="11 12">
    <name type="scientific">Durusdinium trenchii</name>
    <dbReference type="NCBI Taxonomy" id="1381693"/>
    <lineage>
        <taxon>Eukaryota</taxon>
        <taxon>Sar</taxon>
        <taxon>Alveolata</taxon>
        <taxon>Dinophyceae</taxon>
        <taxon>Suessiales</taxon>
        <taxon>Symbiodiniaceae</taxon>
        <taxon>Durusdinium</taxon>
    </lineage>
</organism>
<sequence length="559" mass="61222">MPWNDVVRPFFSDPPKRRAAMALALPSVPSVKAFFPDGSTQNSAQSDVEQPTEPPMRIGHGYDIHKMLPRDDPEAWGKITPQPAVIGGVTFEDRLDRWGRTLLDEMKGDFPLGVVAHSDGDVVYHSTTDAILGALGLPDIGQLFPDNDPRWRGANSEQFFDEAVRLMKLRGSLESQMDVGWSVSLAFLFLFNFILLMATVYLGMRGLRARRAVPSAVEKAQKESALQGEKVLEVDLEADIDVTIIAEKPRLAAKKAMKDNIIRICDTIPARVNLKARTHEKLDSVGECGALVLALAIWGSGPLFLAICQVPTQTPHRKWRPFGCLRVGERGRLGGGGKGSVVPRWADYSGQAARMFDNMRAPAALLAGAIVPLGFFAAPQIQKNDVAWLKRAKRLHYLLAAVGVCCELTAVVWSTVAVNKLNETTSAHSSSLMELLQRDYELAWIGCNVNFILGLMAFASCLVSFSCVTWGAVSRPIACTVLATECLIISIVNDGVVQGDGRAGGVRFGCNLFSLCKRYIVLLAYHAWHGQRLTLALSFCFVILAIHSLVRLQLAKQND</sequence>
<evidence type="ECO:0000256" key="5">
    <source>
        <dbReference type="ARBA" id="ARBA00022723"/>
    </source>
</evidence>
<comment type="pathway">
    <text evidence="3">Isoprenoid biosynthesis; isopentenyl diphosphate biosynthesis via DXP pathway; isopentenyl diphosphate from 1-deoxy-D-xylulose 5-phosphate: step 4/6.</text>
</comment>
<comment type="cofactor">
    <cofactor evidence="2">
        <name>a divalent metal cation</name>
        <dbReference type="ChEBI" id="CHEBI:60240"/>
    </cofactor>
</comment>
<feature type="transmembrane region" description="Helical" evidence="9">
    <location>
        <begin position="361"/>
        <end position="378"/>
    </location>
</feature>
<dbReference type="InterPro" id="IPR020555">
    <property type="entry name" value="MECDP_synthase_CS"/>
</dbReference>
<feature type="compositionally biased region" description="Polar residues" evidence="8">
    <location>
        <begin position="38"/>
        <end position="49"/>
    </location>
</feature>
<keyword evidence="12" id="KW-1185">Reference proteome</keyword>
<keyword evidence="6" id="KW-0414">Isoprene biosynthesis</keyword>
<evidence type="ECO:0000256" key="7">
    <source>
        <dbReference type="ARBA" id="ARBA00023239"/>
    </source>
</evidence>
<keyword evidence="9" id="KW-0472">Membrane</keyword>
<keyword evidence="7" id="KW-0456">Lyase</keyword>
<gene>
    <name evidence="11" type="ORF">SCF082_LOCUS44199</name>
</gene>
<evidence type="ECO:0000256" key="1">
    <source>
        <dbReference type="ARBA" id="ARBA00000200"/>
    </source>
</evidence>
<reference evidence="11 12" key="1">
    <citation type="submission" date="2024-02" db="EMBL/GenBank/DDBJ databases">
        <authorList>
            <person name="Chen Y."/>
            <person name="Shah S."/>
            <person name="Dougan E. K."/>
            <person name="Thang M."/>
            <person name="Chan C."/>
        </authorList>
    </citation>
    <scope>NUCLEOTIDE SEQUENCE [LARGE SCALE GENOMIC DNA]</scope>
</reference>
<dbReference type="Proteomes" id="UP001642464">
    <property type="component" value="Unassembled WGS sequence"/>
</dbReference>
<dbReference type="InterPro" id="IPR036571">
    <property type="entry name" value="MECDP_synthase_sf"/>
</dbReference>
<feature type="transmembrane region" description="Helical" evidence="9">
    <location>
        <begin position="442"/>
        <end position="465"/>
    </location>
</feature>
<protein>
    <recommendedName>
        <fullName evidence="4">2-C-methyl-D-erythritol 2,4-cyclodiphosphate synthase</fullName>
        <ecNumber evidence="4">4.6.1.12</ecNumber>
    </recommendedName>
</protein>
<dbReference type="PROSITE" id="PS01350">
    <property type="entry name" value="ISPF"/>
    <property type="match status" value="1"/>
</dbReference>
<evidence type="ECO:0000256" key="4">
    <source>
        <dbReference type="ARBA" id="ARBA00012579"/>
    </source>
</evidence>
<feature type="transmembrane region" description="Helical" evidence="9">
    <location>
        <begin position="398"/>
        <end position="421"/>
    </location>
</feature>